<dbReference type="PROSITE" id="PS51257">
    <property type="entry name" value="PROKAR_LIPOPROTEIN"/>
    <property type="match status" value="1"/>
</dbReference>
<evidence type="ECO:0000256" key="1">
    <source>
        <dbReference type="ARBA" id="ARBA00005662"/>
    </source>
</evidence>
<dbReference type="InterPro" id="IPR019079">
    <property type="entry name" value="Capsule_synth_CapA"/>
</dbReference>
<dbReference type="InterPro" id="IPR029052">
    <property type="entry name" value="Metallo-depent_PP-like"/>
</dbReference>
<dbReference type="KEGG" id="sgrg:L0C25_18300"/>
<dbReference type="SUPFAM" id="SSF56300">
    <property type="entry name" value="Metallo-dependent phosphatases"/>
    <property type="match status" value="1"/>
</dbReference>
<feature type="chain" id="PRO_5041245873" evidence="2">
    <location>
        <begin position="22"/>
        <end position="392"/>
    </location>
</feature>
<evidence type="ECO:0000313" key="5">
    <source>
        <dbReference type="Proteomes" id="UP001164390"/>
    </source>
</evidence>
<name>A0AA46YL31_9ACTN</name>
<comment type="similarity">
    <text evidence="1">Belongs to the CapA family.</text>
</comment>
<dbReference type="RefSeq" id="WP_271633190.1">
    <property type="nucleotide sequence ID" value="NZ_CP094970.1"/>
</dbReference>
<gene>
    <name evidence="4" type="ORF">L0C25_18300</name>
</gene>
<feature type="domain" description="Capsule synthesis protein CapA" evidence="3">
    <location>
        <begin position="52"/>
        <end position="298"/>
    </location>
</feature>
<evidence type="ECO:0000256" key="2">
    <source>
        <dbReference type="SAM" id="SignalP"/>
    </source>
</evidence>
<dbReference type="PANTHER" id="PTHR33393:SF13">
    <property type="entry name" value="PGA BIOSYNTHESIS PROTEIN CAPA"/>
    <property type="match status" value="1"/>
</dbReference>
<dbReference type="InterPro" id="IPR052169">
    <property type="entry name" value="CW_Biosynth-Accessory"/>
</dbReference>
<dbReference type="SMART" id="SM00854">
    <property type="entry name" value="PGA_cap"/>
    <property type="match status" value="1"/>
</dbReference>
<dbReference type="Gene3D" id="3.60.21.10">
    <property type="match status" value="1"/>
</dbReference>
<accession>A0AA46YL31</accession>
<protein>
    <submittedName>
        <fullName evidence="4">CapA family protein</fullName>
    </submittedName>
</protein>
<evidence type="ECO:0000259" key="3">
    <source>
        <dbReference type="SMART" id="SM00854"/>
    </source>
</evidence>
<dbReference type="EMBL" id="CP094970">
    <property type="protein sequence ID" value="UYM04468.1"/>
    <property type="molecule type" value="Genomic_DNA"/>
</dbReference>
<evidence type="ECO:0000313" key="4">
    <source>
        <dbReference type="EMBL" id="UYM04468.1"/>
    </source>
</evidence>
<keyword evidence="5" id="KW-1185">Reference proteome</keyword>
<proteinExistence type="inferred from homology"/>
<dbReference type="Proteomes" id="UP001164390">
    <property type="component" value="Chromosome"/>
</dbReference>
<sequence length="392" mass="41483">MLTARGITVLAPALATLAASALVLSACTGSDDPPESESTPDAGGTAAAESITIAMSGDVLVHNTVWASAQSDAAAEGKPGFDFAPMFASMRPVIGGADLAICHLETPVAPASGPFENYPVFSVPPQVLSGLKQTGYDLCTTASNHSVDKGFEGIARTIDAFRRNDLPWSGTAKNAAESRRTPLIDANGVQVAVLSYTFGTNGMPVEKPWSVNLIDTDEIVADAAKAKDDGADLVMVALHDGKEYDEAPTEHQREVVDEITQSPDIDLVYGHHAHTSQPFDVVNGTWVAYGLGNFIAQQELTLPETYRGTTAEFTFAESDDGWSVTAARFVPTQITMPGEYADTMRVLDARAALADAETPESLKPKLRETIAAVSEVSFALGARRDGLRMVSH</sequence>
<dbReference type="CDD" id="cd07381">
    <property type="entry name" value="MPP_CapA"/>
    <property type="match status" value="1"/>
</dbReference>
<keyword evidence="2" id="KW-0732">Signal</keyword>
<reference evidence="4" key="1">
    <citation type="submission" date="2022-01" db="EMBL/GenBank/DDBJ databases">
        <title>Nocardioidaceae gen. sp. A5X3R13.</title>
        <authorList>
            <person name="Lopez Marin M.A."/>
            <person name="Uhlik O."/>
        </authorList>
    </citation>
    <scope>NUCLEOTIDE SEQUENCE</scope>
    <source>
        <strain evidence="4">A5X3R13</strain>
    </source>
</reference>
<organism evidence="4 5">
    <name type="scientific">Solicola gregarius</name>
    <dbReference type="NCBI Taxonomy" id="2908642"/>
    <lineage>
        <taxon>Bacteria</taxon>
        <taxon>Bacillati</taxon>
        <taxon>Actinomycetota</taxon>
        <taxon>Actinomycetes</taxon>
        <taxon>Propionibacteriales</taxon>
        <taxon>Nocardioidaceae</taxon>
        <taxon>Solicola</taxon>
    </lineage>
</organism>
<dbReference type="AlphaFoldDB" id="A0AA46YL31"/>
<dbReference type="Pfam" id="PF09587">
    <property type="entry name" value="PGA_cap"/>
    <property type="match status" value="1"/>
</dbReference>
<dbReference type="PANTHER" id="PTHR33393">
    <property type="entry name" value="POLYGLUTAMINE SYNTHESIS ACCESSORY PROTEIN RV0574C-RELATED"/>
    <property type="match status" value="1"/>
</dbReference>
<feature type="signal peptide" evidence="2">
    <location>
        <begin position="1"/>
        <end position="21"/>
    </location>
</feature>